<evidence type="ECO:0000313" key="2">
    <source>
        <dbReference type="EMBL" id="MFC5067285.1"/>
    </source>
</evidence>
<sequence>MIDLIRRMPGWGLVLFCVTAGVASTAVMLVVLAIAGAPAESLLPLLLAALVSPTVFAVLVRKNRIKAASSVPSNPAVL</sequence>
<protein>
    <submittedName>
        <fullName evidence="2">Uncharacterized protein</fullName>
    </submittedName>
</protein>
<evidence type="ECO:0000313" key="3">
    <source>
        <dbReference type="Proteomes" id="UP001595796"/>
    </source>
</evidence>
<reference evidence="3" key="1">
    <citation type="journal article" date="2019" name="Int. J. Syst. Evol. Microbiol.">
        <title>The Global Catalogue of Microorganisms (GCM) 10K type strain sequencing project: providing services to taxonomists for standard genome sequencing and annotation.</title>
        <authorList>
            <consortium name="The Broad Institute Genomics Platform"/>
            <consortium name="The Broad Institute Genome Sequencing Center for Infectious Disease"/>
            <person name="Wu L."/>
            <person name="Ma J."/>
        </authorList>
    </citation>
    <scope>NUCLEOTIDE SEQUENCE [LARGE SCALE GENOMIC DNA]</scope>
    <source>
        <strain evidence="3">CGMCC 1.16444</strain>
    </source>
</reference>
<keyword evidence="3" id="KW-1185">Reference proteome</keyword>
<accession>A0ABV9Z0Q8</accession>
<keyword evidence="1" id="KW-0812">Transmembrane</keyword>
<keyword evidence="1" id="KW-0472">Membrane</keyword>
<dbReference type="RefSeq" id="WP_162799683.1">
    <property type="nucleotide sequence ID" value="NZ_JBHSJF010000004.1"/>
</dbReference>
<evidence type="ECO:0000256" key="1">
    <source>
        <dbReference type="SAM" id="Phobius"/>
    </source>
</evidence>
<name>A0ABV9Z0Q8_9HYPH</name>
<gene>
    <name evidence="2" type="ORF">ACFPFW_04560</name>
</gene>
<feature type="transmembrane region" description="Helical" evidence="1">
    <location>
        <begin position="12"/>
        <end position="35"/>
    </location>
</feature>
<dbReference type="EMBL" id="JBHSJF010000004">
    <property type="protein sequence ID" value="MFC5067285.1"/>
    <property type="molecule type" value="Genomic_DNA"/>
</dbReference>
<keyword evidence="1" id="KW-1133">Transmembrane helix</keyword>
<feature type="transmembrane region" description="Helical" evidence="1">
    <location>
        <begin position="41"/>
        <end position="60"/>
    </location>
</feature>
<proteinExistence type="predicted"/>
<dbReference type="Proteomes" id="UP001595796">
    <property type="component" value="Unassembled WGS sequence"/>
</dbReference>
<comment type="caution">
    <text evidence="2">The sequence shown here is derived from an EMBL/GenBank/DDBJ whole genome shotgun (WGS) entry which is preliminary data.</text>
</comment>
<organism evidence="2 3">
    <name type="scientific">Flaviflagellibacter deserti</name>
    <dbReference type="NCBI Taxonomy" id="2267266"/>
    <lineage>
        <taxon>Bacteria</taxon>
        <taxon>Pseudomonadati</taxon>
        <taxon>Pseudomonadota</taxon>
        <taxon>Alphaproteobacteria</taxon>
        <taxon>Hyphomicrobiales</taxon>
        <taxon>Flaviflagellibacter</taxon>
    </lineage>
</organism>